<sequence>MLTKRLKLYLKKKKEEKPIDVRKGEKVGLQHFDPKKSLMINSPRPVNYFRPKRAIQIVPLFKPDFRTDEFPIHPPPKITCIYTDSIVDYMRGRMPRRPDGISLYSFDSAIFRARSPFSTISILSTDDDVSFGSESFLIGFWDVYLGIEKGLQIM</sequence>
<dbReference type="Proteomes" id="UP000005408">
    <property type="component" value="Unassembled WGS sequence"/>
</dbReference>
<proteinExistence type="predicted"/>
<protein>
    <submittedName>
        <fullName evidence="1">Uncharacterized protein</fullName>
    </submittedName>
</protein>
<accession>A0A8W8L200</accession>
<evidence type="ECO:0000313" key="2">
    <source>
        <dbReference type="Proteomes" id="UP000005408"/>
    </source>
</evidence>
<organism evidence="1 2">
    <name type="scientific">Magallana gigas</name>
    <name type="common">Pacific oyster</name>
    <name type="synonym">Crassostrea gigas</name>
    <dbReference type="NCBI Taxonomy" id="29159"/>
    <lineage>
        <taxon>Eukaryota</taxon>
        <taxon>Metazoa</taxon>
        <taxon>Spiralia</taxon>
        <taxon>Lophotrochozoa</taxon>
        <taxon>Mollusca</taxon>
        <taxon>Bivalvia</taxon>
        <taxon>Autobranchia</taxon>
        <taxon>Pteriomorphia</taxon>
        <taxon>Ostreida</taxon>
        <taxon>Ostreoidea</taxon>
        <taxon>Ostreidae</taxon>
        <taxon>Magallana</taxon>
    </lineage>
</organism>
<dbReference type="AlphaFoldDB" id="A0A8W8L200"/>
<keyword evidence="2" id="KW-1185">Reference proteome</keyword>
<evidence type="ECO:0000313" key="1">
    <source>
        <dbReference type="EnsemblMetazoa" id="G25562.9:cds"/>
    </source>
</evidence>
<name>A0A8W8L200_MAGGI</name>
<reference evidence="1" key="1">
    <citation type="submission" date="2022-08" db="UniProtKB">
        <authorList>
            <consortium name="EnsemblMetazoa"/>
        </authorList>
    </citation>
    <scope>IDENTIFICATION</scope>
    <source>
        <strain evidence="1">05x7-T-G4-1.051#20</strain>
    </source>
</reference>
<dbReference type="EnsemblMetazoa" id="G25562.9">
    <property type="protein sequence ID" value="G25562.9:cds"/>
    <property type="gene ID" value="G25562"/>
</dbReference>